<protein>
    <submittedName>
        <fullName evidence="5">Epoxide hydrolase</fullName>
    </submittedName>
</protein>
<keyword evidence="2" id="KW-0058">Aromatic hydrocarbons catabolism</keyword>
<evidence type="ECO:0000259" key="4">
    <source>
        <dbReference type="Pfam" id="PF06441"/>
    </source>
</evidence>
<accession>A0ABN3JMJ7</accession>
<dbReference type="InterPro" id="IPR000639">
    <property type="entry name" value="Epox_hydrolase-like"/>
</dbReference>
<evidence type="ECO:0000256" key="2">
    <source>
        <dbReference type="ARBA" id="ARBA00022797"/>
    </source>
</evidence>
<evidence type="ECO:0000256" key="1">
    <source>
        <dbReference type="ARBA" id="ARBA00010088"/>
    </source>
</evidence>
<dbReference type="EMBL" id="BAAARW010000020">
    <property type="protein sequence ID" value="GAA2434058.1"/>
    <property type="molecule type" value="Genomic_DNA"/>
</dbReference>
<dbReference type="InterPro" id="IPR016292">
    <property type="entry name" value="Epoxide_hydrolase"/>
</dbReference>
<name>A0ABN3JMJ7_9ACTN</name>
<gene>
    <name evidence="5" type="ORF">GCM10010191_55540</name>
</gene>
<reference evidence="5 6" key="1">
    <citation type="journal article" date="2019" name="Int. J. Syst. Evol. Microbiol.">
        <title>The Global Catalogue of Microorganisms (GCM) 10K type strain sequencing project: providing services to taxonomists for standard genome sequencing and annotation.</title>
        <authorList>
            <consortium name="The Broad Institute Genomics Platform"/>
            <consortium name="The Broad Institute Genome Sequencing Center for Infectious Disease"/>
            <person name="Wu L."/>
            <person name="Ma J."/>
        </authorList>
    </citation>
    <scope>NUCLEOTIDE SEQUENCE [LARGE SCALE GENOMIC DNA]</scope>
    <source>
        <strain evidence="5 6">JCM 3325</strain>
    </source>
</reference>
<organism evidence="5 6">
    <name type="scientific">Actinomadura vinacea</name>
    <dbReference type="NCBI Taxonomy" id="115336"/>
    <lineage>
        <taxon>Bacteria</taxon>
        <taxon>Bacillati</taxon>
        <taxon>Actinomycetota</taxon>
        <taxon>Actinomycetes</taxon>
        <taxon>Streptosporangiales</taxon>
        <taxon>Thermomonosporaceae</taxon>
        <taxon>Actinomadura</taxon>
    </lineage>
</organism>
<keyword evidence="3 5" id="KW-0378">Hydrolase</keyword>
<dbReference type="SUPFAM" id="SSF53474">
    <property type="entry name" value="alpha/beta-Hydrolases"/>
    <property type="match status" value="1"/>
</dbReference>
<dbReference type="InterPro" id="IPR029058">
    <property type="entry name" value="AB_hydrolase_fold"/>
</dbReference>
<comment type="caution">
    <text evidence="5">The sequence shown here is derived from an EMBL/GenBank/DDBJ whole genome shotgun (WGS) entry which is preliminary data.</text>
</comment>
<dbReference type="InterPro" id="IPR010497">
    <property type="entry name" value="Epoxide_hydro_N"/>
</dbReference>
<dbReference type="PANTHER" id="PTHR21661:SF35">
    <property type="entry name" value="EPOXIDE HYDROLASE"/>
    <property type="match status" value="1"/>
</dbReference>
<dbReference type="GO" id="GO:0016787">
    <property type="term" value="F:hydrolase activity"/>
    <property type="evidence" value="ECO:0007669"/>
    <property type="project" value="UniProtKB-KW"/>
</dbReference>
<evidence type="ECO:0000313" key="5">
    <source>
        <dbReference type="EMBL" id="GAA2434058.1"/>
    </source>
</evidence>
<keyword evidence="6" id="KW-1185">Reference proteome</keyword>
<dbReference type="PRINTS" id="PR00412">
    <property type="entry name" value="EPOXHYDRLASE"/>
</dbReference>
<feature type="domain" description="Epoxide hydrolase N-terminal" evidence="4">
    <location>
        <begin position="8"/>
        <end position="113"/>
    </location>
</feature>
<evidence type="ECO:0000256" key="3">
    <source>
        <dbReference type="ARBA" id="ARBA00022801"/>
    </source>
</evidence>
<proteinExistence type="inferred from homology"/>
<dbReference type="Pfam" id="PF06441">
    <property type="entry name" value="EHN"/>
    <property type="match status" value="1"/>
</dbReference>
<dbReference type="PANTHER" id="PTHR21661">
    <property type="entry name" value="EPOXIDE HYDROLASE 1-RELATED"/>
    <property type="match status" value="1"/>
</dbReference>
<dbReference type="RefSeq" id="WP_344592793.1">
    <property type="nucleotide sequence ID" value="NZ_BAAARW010000020.1"/>
</dbReference>
<dbReference type="Gene3D" id="3.40.50.1820">
    <property type="entry name" value="alpha/beta hydrolase"/>
    <property type="match status" value="1"/>
</dbReference>
<dbReference type="Proteomes" id="UP001501231">
    <property type="component" value="Unassembled WGS sequence"/>
</dbReference>
<evidence type="ECO:0000313" key="6">
    <source>
        <dbReference type="Proteomes" id="UP001501231"/>
    </source>
</evidence>
<sequence length="378" mass="40918">MTETHGGITPFRIDVPQADLDELLDRLARTRWPDALPGVGWSYGTAPGYVRELAEYWRTGFDWRRQEAALNAFPQFTTEIDGQNVHFAHVRSAEPDALPLILTHGWPSTFADFRHMIGPLTDPRAHGGDPADAFHVVVPSIPGFGFSGPTGETGWNVGRIAGAWKELMGRLGYDRYGAQGADTGALVSPYLGRVAPEHVVGVHVNALVTFPSGDPAEFEGLSPDDQAALAGMEAWEEVSGYAAIQSTRPQTLAYAMADSPVGQLAWYADWFAGHGDAIGALDRDDILTNVSIYWLTGTVGSAFRIYKEGGDAWGAAPERSPVPLGVAVSAGDSAVRAFAERDHNVVHWTKLGKGDHFAALEVPDLLSDDIRAFFRPLR</sequence>
<dbReference type="PIRSF" id="PIRSF001112">
    <property type="entry name" value="Epoxide_hydrolase"/>
    <property type="match status" value="1"/>
</dbReference>
<comment type="similarity">
    <text evidence="1">Belongs to the peptidase S33 family.</text>
</comment>